<dbReference type="EMBL" id="VXIV02001762">
    <property type="protein sequence ID" value="KAF6030039.1"/>
    <property type="molecule type" value="Genomic_DNA"/>
</dbReference>
<comment type="caution">
    <text evidence="4">The sequence shown here is derived from an EMBL/GenBank/DDBJ whole genome shotgun (WGS) entry which is preliminary data.</text>
</comment>
<dbReference type="InterPro" id="IPR051093">
    <property type="entry name" value="Neuroligin/BSAL"/>
</dbReference>
<feature type="domain" description="Carboxylesterase type B" evidence="3">
    <location>
        <begin position="22"/>
        <end position="579"/>
    </location>
</feature>
<feature type="transmembrane region" description="Helical" evidence="2">
    <location>
        <begin position="433"/>
        <end position="454"/>
    </location>
</feature>
<proteinExistence type="inferred from homology"/>
<dbReference type="OrthoDB" id="408631at2759"/>
<dbReference type="InterPro" id="IPR002018">
    <property type="entry name" value="CarbesteraseB"/>
</dbReference>
<dbReference type="Gene3D" id="3.40.50.1820">
    <property type="entry name" value="alpha/beta hydrolase"/>
    <property type="match status" value="1"/>
</dbReference>
<dbReference type="Proteomes" id="UP000593567">
    <property type="component" value="Unassembled WGS sequence"/>
</dbReference>
<evidence type="ECO:0000256" key="2">
    <source>
        <dbReference type="SAM" id="Phobius"/>
    </source>
</evidence>
<dbReference type="PANTHER" id="PTHR43903">
    <property type="entry name" value="NEUROLIGIN"/>
    <property type="match status" value="1"/>
</dbReference>
<evidence type="ECO:0000259" key="3">
    <source>
        <dbReference type="Pfam" id="PF00135"/>
    </source>
</evidence>
<evidence type="ECO:0000313" key="4">
    <source>
        <dbReference type="EMBL" id="KAF6030039.1"/>
    </source>
</evidence>
<organism evidence="4 5">
    <name type="scientific">Bugula neritina</name>
    <name type="common">Brown bryozoan</name>
    <name type="synonym">Sertularia neritina</name>
    <dbReference type="NCBI Taxonomy" id="10212"/>
    <lineage>
        <taxon>Eukaryota</taxon>
        <taxon>Metazoa</taxon>
        <taxon>Spiralia</taxon>
        <taxon>Lophotrochozoa</taxon>
        <taxon>Bryozoa</taxon>
        <taxon>Gymnolaemata</taxon>
        <taxon>Cheilostomatida</taxon>
        <taxon>Flustrina</taxon>
        <taxon>Buguloidea</taxon>
        <taxon>Bugulidae</taxon>
        <taxon>Bugula</taxon>
    </lineage>
</organism>
<dbReference type="AlphaFoldDB" id="A0A7J7JUI8"/>
<accession>A0A7J7JUI8</accession>
<reference evidence="4" key="1">
    <citation type="submission" date="2020-06" db="EMBL/GenBank/DDBJ databases">
        <title>Draft genome of Bugula neritina, a colonial animal packing powerful symbionts and potential medicines.</title>
        <authorList>
            <person name="Rayko M."/>
        </authorList>
    </citation>
    <scope>NUCLEOTIDE SEQUENCE [LARGE SCALE GENOMIC DNA]</scope>
    <source>
        <strain evidence="4">Kwan_BN1</strain>
    </source>
</reference>
<feature type="transmembrane region" description="Helical" evidence="2">
    <location>
        <begin position="607"/>
        <end position="633"/>
    </location>
</feature>
<keyword evidence="5" id="KW-1185">Reference proteome</keyword>
<keyword evidence="2" id="KW-1133">Transmembrane helix</keyword>
<name>A0A7J7JUI8_BUGNE</name>
<dbReference type="SUPFAM" id="SSF53474">
    <property type="entry name" value="alpha/beta-Hydrolases"/>
    <property type="match status" value="1"/>
</dbReference>
<dbReference type="Pfam" id="PF00135">
    <property type="entry name" value="COesterase"/>
    <property type="match status" value="1"/>
</dbReference>
<gene>
    <name evidence="4" type="ORF">EB796_011661</name>
</gene>
<comment type="similarity">
    <text evidence="1">Belongs to the type-B carboxylesterase/lipase family.</text>
</comment>
<evidence type="ECO:0000313" key="5">
    <source>
        <dbReference type="Proteomes" id="UP000593567"/>
    </source>
</evidence>
<keyword evidence="2" id="KW-0812">Transmembrane</keyword>
<sequence>MVQLKVYLYLVFMTQAALLTFFLAAQPYPDAWEAYDATYYRPACPQIEDLIQEDIPGFEYSNEDCLHLNIFQPNRTDEENLLRTYPVMVFLHGGGFKKGSAVQYPGIVLAQRDMIVVTLNYRLGPYGFLSTEDSTVPGNMGLTDQRMALAWVKENIHHFHGDASRVTLIGHEAGAACVGIHMLSALSRGYFYRAIMMSGSDLSSWAVMDTPQHPREYASQLASVVGCNPEPGEAMIRCLRSRSPPDIVNAAEKVSLRGGHYGESAGPFAPIVDYFDDQWNWLRKSPKELRKDPRNIMKVDVMGGFAKDEGAWILQKNFSHVFADIQSGVSELEFMSVIHNVTRRRRARDEEQVADAIKFLYTWWVNPDNSTARRKMLIDVFTDELYASGVDSAMKSTVRALQDTNKNAYMYKFDYRSETDNRSSYWMGELSPLFSLVLILRVVMGSPVLSIYLWCMSQLYYITNILYNIFIGAYHNYDVQFLFGWPYLAANVTYQKLSSININRQYNELDRNISNGTMRMWKDFAIYGNPIPVEGESSMPMNFHNLTWYPMNISNLTYFELDYNSTNEKEYHQSLLAFWQDYIYDILYLEPYTTTPIYSTTYKYEQYLIATYSLAALLTLALVALALVSIALIRSRGPPPIRKTAYY</sequence>
<feature type="transmembrane region" description="Helical" evidence="2">
    <location>
        <begin position="6"/>
        <end position="25"/>
    </location>
</feature>
<keyword evidence="2" id="KW-0472">Membrane</keyword>
<protein>
    <submittedName>
        <fullName evidence="4">Gli</fullName>
    </submittedName>
</protein>
<dbReference type="InterPro" id="IPR029058">
    <property type="entry name" value="AB_hydrolase_fold"/>
</dbReference>
<evidence type="ECO:0000256" key="1">
    <source>
        <dbReference type="ARBA" id="ARBA00005964"/>
    </source>
</evidence>